<keyword evidence="3" id="KW-1185">Reference proteome</keyword>
<gene>
    <name evidence="2" type="ORF">ACFQFQ_13280</name>
</gene>
<proteinExistence type="predicted"/>
<evidence type="ECO:0000313" key="2">
    <source>
        <dbReference type="EMBL" id="MFC6760241.1"/>
    </source>
</evidence>
<evidence type="ECO:0000313" key="3">
    <source>
        <dbReference type="Proteomes" id="UP001596353"/>
    </source>
</evidence>
<organism evidence="2 3">
    <name type="scientific">Sulfitobacter porphyrae</name>
    <dbReference type="NCBI Taxonomy" id="1246864"/>
    <lineage>
        <taxon>Bacteria</taxon>
        <taxon>Pseudomonadati</taxon>
        <taxon>Pseudomonadota</taxon>
        <taxon>Alphaproteobacteria</taxon>
        <taxon>Rhodobacterales</taxon>
        <taxon>Roseobacteraceae</taxon>
        <taxon>Sulfitobacter</taxon>
    </lineage>
</organism>
<name>A0ABW2B4Z9_9RHOB</name>
<evidence type="ECO:0000256" key="1">
    <source>
        <dbReference type="SAM" id="SignalP"/>
    </source>
</evidence>
<dbReference type="Pfam" id="PF20341">
    <property type="entry name" value="DUF6636"/>
    <property type="match status" value="1"/>
</dbReference>
<sequence length="135" mass="14672">MKVFHALLGIVLLATSAQADGYGFRTPSGNIYCNGSLEGGDISCTIAERSSGPVLPRPGWCNGYWGHTFTLNRYGPVQMECSQAAPRKSSYTDVAPYGETGHFAEITCQSERSGLTCRNAEGHGFMLSRRVQQIF</sequence>
<dbReference type="EMBL" id="JBHSWG010000001">
    <property type="protein sequence ID" value="MFC6760241.1"/>
    <property type="molecule type" value="Genomic_DNA"/>
</dbReference>
<dbReference type="Proteomes" id="UP001596353">
    <property type="component" value="Unassembled WGS sequence"/>
</dbReference>
<feature type="chain" id="PRO_5045221233" evidence="1">
    <location>
        <begin position="20"/>
        <end position="135"/>
    </location>
</feature>
<protein>
    <submittedName>
        <fullName evidence="2">DUF6636 domain-containing protein</fullName>
    </submittedName>
</protein>
<reference evidence="3" key="1">
    <citation type="journal article" date="2019" name="Int. J. Syst. Evol. Microbiol.">
        <title>The Global Catalogue of Microorganisms (GCM) 10K type strain sequencing project: providing services to taxonomists for standard genome sequencing and annotation.</title>
        <authorList>
            <consortium name="The Broad Institute Genomics Platform"/>
            <consortium name="The Broad Institute Genome Sequencing Center for Infectious Disease"/>
            <person name="Wu L."/>
            <person name="Ma J."/>
        </authorList>
    </citation>
    <scope>NUCLEOTIDE SEQUENCE [LARGE SCALE GENOMIC DNA]</scope>
    <source>
        <strain evidence="3">CCUG 66188</strain>
    </source>
</reference>
<feature type="signal peptide" evidence="1">
    <location>
        <begin position="1"/>
        <end position="19"/>
    </location>
</feature>
<accession>A0ABW2B4Z9</accession>
<dbReference type="InterPro" id="IPR046576">
    <property type="entry name" value="DUF6636"/>
</dbReference>
<keyword evidence="1" id="KW-0732">Signal</keyword>
<comment type="caution">
    <text evidence="2">The sequence shown here is derived from an EMBL/GenBank/DDBJ whole genome shotgun (WGS) entry which is preliminary data.</text>
</comment>